<keyword evidence="1" id="KW-0472">Membrane</keyword>
<feature type="transmembrane region" description="Helical" evidence="1">
    <location>
        <begin position="114"/>
        <end position="135"/>
    </location>
</feature>
<dbReference type="Pfam" id="PF22564">
    <property type="entry name" value="HAAS"/>
    <property type="match status" value="1"/>
</dbReference>
<evidence type="ECO:0000313" key="2">
    <source>
        <dbReference type="EMBL" id="RGC16584.1"/>
    </source>
</evidence>
<gene>
    <name evidence="2" type="ORF">DXA38_07500</name>
</gene>
<keyword evidence="1" id="KW-0812">Transmembrane</keyword>
<sequence length="194" mass="22305">MNKQEFISLLEKRLFQLPQVEKEHLLNYYNETIEDRIEDGMSEAEAVASLDSIETIVKQVFAERDLQMEEEAVQAAAGNRKRGWKMTALVLLFPFWMTLLCMAFVVYLMLWILIAVLFCILLAFVCFLTAALWNLIPIWRMNAASGVVLLGSVLFIFGLLPLCWKLLRISIAWLKSRTGIWTAAIRQLFVKAVN</sequence>
<protein>
    <submittedName>
        <fullName evidence="2">DUF1700 domain-containing protein</fullName>
    </submittedName>
</protein>
<dbReference type="AlphaFoldDB" id="A0A3E2VYK9"/>
<dbReference type="OrthoDB" id="9804829at2"/>
<organism evidence="2 3">
    <name type="scientific">Clostridium innocuum</name>
    <dbReference type="NCBI Taxonomy" id="1522"/>
    <lineage>
        <taxon>Bacteria</taxon>
        <taxon>Bacillati</taxon>
        <taxon>Bacillota</taxon>
        <taxon>Clostridia</taxon>
        <taxon>Eubacteriales</taxon>
        <taxon>Clostridiaceae</taxon>
        <taxon>Clostridium</taxon>
    </lineage>
</organism>
<evidence type="ECO:0000313" key="3">
    <source>
        <dbReference type="Proteomes" id="UP000260025"/>
    </source>
</evidence>
<name>A0A3E2VYK9_CLOIN</name>
<dbReference type="Proteomes" id="UP000260025">
    <property type="component" value="Unassembled WGS sequence"/>
</dbReference>
<dbReference type="RefSeq" id="WP_117442693.1">
    <property type="nucleotide sequence ID" value="NZ_JAJFEO010000033.1"/>
</dbReference>
<dbReference type="EMBL" id="QVEV01000008">
    <property type="protein sequence ID" value="RGC16584.1"/>
    <property type="molecule type" value="Genomic_DNA"/>
</dbReference>
<keyword evidence="1" id="KW-1133">Transmembrane helix</keyword>
<feature type="transmembrane region" description="Helical" evidence="1">
    <location>
        <begin position="147"/>
        <end position="167"/>
    </location>
</feature>
<comment type="caution">
    <text evidence="2">The sequence shown here is derived from an EMBL/GenBank/DDBJ whole genome shotgun (WGS) entry which is preliminary data.</text>
</comment>
<proteinExistence type="predicted"/>
<accession>A0A3E2VYK9</accession>
<evidence type="ECO:0000256" key="1">
    <source>
        <dbReference type="SAM" id="Phobius"/>
    </source>
</evidence>
<reference evidence="2 3" key="1">
    <citation type="submission" date="2018-08" db="EMBL/GenBank/DDBJ databases">
        <title>A genome reference for cultivated species of the human gut microbiota.</title>
        <authorList>
            <person name="Zou Y."/>
            <person name="Xue W."/>
            <person name="Luo G."/>
        </authorList>
    </citation>
    <scope>NUCLEOTIDE SEQUENCE [LARGE SCALE GENOMIC DNA]</scope>
    <source>
        <strain evidence="2 3">OF01-2LB</strain>
    </source>
</reference>
<feature type="transmembrane region" description="Helical" evidence="1">
    <location>
        <begin position="88"/>
        <end position="108"/>
    </location>
</feature>